<accession>A0A8J5BUD6</accession>
<keyword evidence="2" id="KW-1185">Reference proteome</keyword>
<name>A0A8J5BUD6_ZINOF</name>
<reference evidence="1 2" key="1">
    <citation type="submission" date="2020-08" db="EMBL/GenBank/DDBJ databases">
        <title>Plant Genome Project.</title>
        <authorList>
            <person name="Zhang R.-G."/>
        </authorList>
    </citation>
    <scope>NUCLEOTIDE SEQUENCE [LARGE SCALE GENOMIC DNA]</scope>
    <source>
        <tissue evidence="1">Rhizome</tissue>
    </source>
</reference>
<evidence type="ECO:0000313" key="2">
    <source>
        <dbReference type="Proteomes" id="UP000734854"/>
    </source>
</evidence>
<protein>
    <submittedName>
        <fullName evidence="1">Uncharacterized protein</fullName>
    </submittedName>
</protein>
<dbReference type="AlphaFoldDB" id="A0A8J5BUD6"/>
<dbReference type="EMBL" id="JACMSC010000072">
    <property type="protein sequence ID" value="KAG6467211.1"/>
    <property type="molecule type" value="Genomic_DNA"/>
</dbReference>
<dbReference type="Proteomes" id="UP000734854">
    <property type="component" value="Unassembled WGS sequence"/>
</dbReference>
<gene>
    <name evidence="1" type="ORF">ZIOFF_074959</name>
</gene>
<evidence type="ECO:0000313" key="1">
    <source>
        <dbReference type="EMBL" id="KAG6467211.1"/>
    </source>
</evidence>
<proteinExistence type="predicted"/>
<organism evidence="1 2">
    <name type="scientific">Zingiber officinale</name>
    <name type="common">Ginger</name>
    <name type="synonym">Amomum zingiber</name>
    <dbReference type="NCBI Taxonomy" id="94328"/>
    <lineage>
        <taxon>Eukaryota</taxon>
        <taxon>Viridiplantae</taxon>
        <taxon>Streptophyta</taxon>
        <taxon>Embryophyta</taxon>
        <taxon>Tracheophyta</taxon>
        <taxon>Spermatophyta</taxon>
        <taxon>Magnoliopsida</taxon>
        <taxon>Liliopsida</taxon>
        <taxon>Zingiberales</taxon>
        <taxon>Zingiberaceae</taxon>
        <taxon>Zingiber</taxon>
    </lineage>
</organism>
<comment type="caution">
    <text evidence="1">The sequence shown here is derived from an EMBL/GenBank/DDBJ whole genome shotgun (WGS) entry which is preliminary data.</text>
</comment>
<sequence>MTFYGHFDSSFIRLLATTMLSGKKLAQALLPTKKSAIAKPQVKTIDGVEQSKDFVEIDMTFYGHFDSSFIRLLATSMLSGKKLAQALLPTKKSAIAKPQASKLCNLLLKAVWNAPALGGSSCIIYPYCLQ</sequence>